<organism evidence="1 2">
    <name type="scientific">Artomyces pyxidatus</name>
    <dbReference type="NCBI Taxonomy" id="48021"/>
    <lineage>
        <taxon>Eukaryota</taxon>
        <taxon>Fungi</taxon>
        <taxon>Dikarya</taxon>
        <taxon>Basidiomycota</taxon>
        <taxon>Agaricomycotina</taxon>
        <taxon>Agaricomycetes</taxon>
        <taxon>Russulales</taxon>
        <taxon>Auriscalpiaceae</taxon>
        <taxon>Artomyces</taxon>
    </lineage>
</organism>
<reference evidence="1" key="2">
    <citation type="journal article" date="2022" name="New Phytol.">
        <title>Evolutionary transition to the ectomycorrhizal habit in the genomes of a hyperdiverse lineage of mushroom-forming fungi.</title>
        <authorList>
            <person name="Looney B."/>
            <person name="Miyauchi S."/>
            <person name="Morin E."/>
            <person name="Drula E."/>
            <person name="Courty P.E."/>
            <person name="Kohler A."/>
            <person name="Kuo A."/>
            <person name="LaButti K."/>
            <person name="Pangilinan J."/>
            <person name="Lipzen A."/>
            <person name="Riley R."/>
            <person name="Andreopoulos W."/>
            <person name="He G."/>
            <person name="Johnson J."/>
            <person name="Nolan M."/>
            <person name="Tritt A."/>
            <person name="Barry K.W."/>
            <person name="Grigoriev I.V."/>
            <person name="Nagy L.G."/>
            <person name="Hibbett D."/>
            <person name="Henrissat B."/>
            <person name="Matheny P.B."/>
            <person name="Labbe J."/>
            <person name="Martin F.M."/>
        </authorList>
    </citation>
    <scope>NUCLEOTIDE SEQUENCE</scope>
    <source>
        <strain evidence="1">HHB10654</strain>
    </source>
</reference>
<accession>A0ACB8SIA4</accession>
<reference evidence="1" key="1">
    <citation type="submission" date="2021-03" db="EMBL/GenBank/DDBJ databases">
        <authorList>
            <consortium name="DOE Joint Genome Institute"/>
            <person name="Ahrendt S."/>
            <person name="Looney B.P."/>
            <person name="Miyauchi S."/>
            <person name="Morin E."/>
            <person name="Drula E."/>
            <person name="Courty P.E."/>
            <person name="Chicoki N."/>
            <person name="Fauchery L."/>
            <person name="Kohler A."/>
            <person name="Kuo A."/>
            <person name="Labutti K."/>
            <person name="Pangilinan J."/>
            <person name="Lipzen A."/>
            <person name="Riley R."/>
            <person name="Andreopoulos W."/>
            <person name="He G."/>
            <person name="Johnson J."/>
            <person name="Barry K.W."/>
            <person name="Grigoriev I.V."/>
            <person name="Nagy L."/>
            <person name="Hibbett D."/>
            <person name="Henrissat B."/>
            <person name="Matheny P.B."/>
            <person name="Labbe J."/>
            <person name="Martin F."/>
        </authorList>
    </citation>
    <scope>NUCLEOTIDE SEQUENCE</scope>
    <source>
        <strain evidence="1">HHB10654</strain>
    </source>
</reference>
<name>A0ACB8SIA4_9AGAM</name>
<evidence type="ECO:0000313" key="2">
    <source>
        <dbReference type="Proteomes" id="UP000814140"/>
    </source>
</evidence>
<dbReference type="EMBL" id="MU277273">
    <property type="protein sequence ID" value="KAI0056002.1"/>
    <property type="molecule type" value="Genomic_DNA"/>
</dbReference>
<comment type="caution">
    <text evidence="1">The sequence shown here is derived from an EMBL/GenBank/DDBJ whole genome shotgun (WGS) entry which is preliminary data.</text>
</comment>
<sequence length="321" mass="36103">MSTRPSTALAQPSTIRDAGSPFDDIVPGHSVVLRSSDNVDFFVYKAYLHKASTFFAGMFDLHDEHSPVLDDDESREGIPIIRMQENAHTLDLFLRLCYPTDNPDLSELPDVRLLLEVCNKYVIEAFDGTLRAALTRLADTRPLAVYALACRYRLEDVANDAAKRFLGIPLRAHSEVDLQDLTAVQYQRVLQYHRNCSLKATTDPPATWFNALVVTLGAAPTTSHSCRAQFHFFYAATQPSKNLWVPHWWTLYLHKALEAVKDRPRGSTVVAPEILEPFRKVIMQCADCMREAEAALQRLSSCLAQEVEKAVSQVPKPYCPP</sequence>
<proteinExistence type="predicted"/>
<keyword evidence="2" id="KW-1185">Reference proteome</keyword>
<dbReference type="Proteomes" id="UP000814140">
    <property type="component" value="Unassembled WGS sequence"/>
</dbReference>
<evidence type="ECO:0000313" key="1">
    <source>
        <dbReference type="EMBL" id="KAI0056002.1"/>
    </source>
</evidence>
<gene>
    <name evidence="1" type="ORF">BV25DRAFT_1921331</name>
</gene>
<protein>
    <submittedName>
        <fullName evidence="1">Uncharacterized protein</fullName>
    </submittedName>
</protein>